<proteinExistence type="predicted"/>
<reference evidence="2 3" key="1">
    <citation type="journal article" date="2016" name="Nat. Commun.">
        <title>Thousands of microbial genomes shed light on interconnected biogeochemical processes in an aquifer system.</title>
        <authorList>
            <person name="Anantharaman K."/>
            <person name="Brown C.T."/>
            <person name="Hug L.A."/>
            <person name="Sharon I."/>
            <person name="Castelle C.J."/>
            <person name="Probst A.J."/>
            <person name="Thomas B.C."/>
            <person name="Singh A."/>
            <person name="Wilkins M.J."/>
            <person name="Karaoz U."/>
            <person name="Brodie E.L."/>
            <person name="Williams K.H."/>
            <person name="Hubbard S.S."/>
            <person name="Banfield J.F."/>
        </authorList>
    </citation>
    <scope>NUCLEOTIDE SEQUENCE [LARGE SCALE GENOMIC DNA]</scope>
</reference>
<evidence type="ECO:0000313" key="3">
    <source>
        <dbReference type="Proteomes" id="UP000179243"/>
    </source>
</evidence>
<name>A0A1F7FEB6_UNCRA</name>
<evidence type="ECO:0000259" key="1">
    <source>
        <dbReference type="PROSITE" id="PS51832"/>
    </source>
</evidence>
<gene>
    <name evidence="2" type="ORF">A2519_10165</name>
</gene>
<comment type="caution">
    <text evidence="2">The sequence shown here is derived from an EMBL/GenBank/DDBJ whole genome shotgun (WGS) entry which is preliminary data.</text>
</comment>
<dbReference type="PANTHER" id="PTHR43155">
    <property type="entry name" value="CYCLIC DI-GMP PHOSPHODIESTERASE PA4108-RELATED"/>
    <property type="match status" value="1"/>
</dbReference>
<dbReference type="SMART" id="SM00471">
    <property type="entry name" value="HDc"/>
    <property type="match status" value="1"/>
</dbReference>
<protein>
    <recommendedName>
        <fullName evidence="1">HD-GYP domain-containing protein</fullName>
    </recommendedName>
</protein>
<dbReference type="Gene3D" id="1.10.3210.10">
    <property type="entry name" value="Hypothetical protein af1432"/>
    <property type="match status" value="1"/>
</dbReference>
<dbReference type="SUPFAM" id="SSF109604">
    <property type="entry name" value="HD-domain/PDEase-like"/>
    <property type="match status" value="1"/>
</dbReference>
<dbReference type="Proteomes" id="UP000179243">
    <property type="component" value="Unassembled WGS sequence"/>
</dbReference>
<dbReference type="PANTHER" id="PTHR43155:SF2">
    <property type="entry name" value="CYCLIC DI-GMP PHOSPHODIESTERASE PA4108"/>
    <property type="match status" value="1"/>
</dbReference>
<dbReference type="PROSITE" id="PS51832">
    <property type="entry name" value="HD_GYP"/>
    <property type="match status" value="1"/>
</dbReference>
<dbReference type="InterPro" id="IPR037522">
    <property type="entry name" value="HD_GYP_dom"/>
</dbReference>
<dbReference type="CDD" id="cd00077">
    <property type="entry name" value="HDc"/>
    <property type="match status" value="1"/>
</dbReference>
<feature type="domain" description="HD-GYP" evidence="1">
    <location>
        <begin position="114"/>
        <end position="326"/>
    </location>
</feature>
<dbReference type="EMBL" id="MFYX01000064">
    <property type="protein sequence ID" value="OGK05029.1"/>
    <property type="molecule type" value="Genomic_DNA"/>
</dbReference>
<dbReference type="Pfam" id="PF13487">
    <property type="entry name" value="HD_5"/>
    <property type="match status" value="1"/>
</dbReference>
<organism evidence="2 3">
    <name type="scientific">Candidatus Raymondbacteria bacterium RIFOXYD12_FULL_49_13</name>
    <dbReference type="NCBI Taxonomy" id="1817890"/>
    <lineage>
        <taxon>Bacteria</taxon>
        <taxon>Raymondiibacteriota</taxon>
    </lineage>
</organism>
<evidence type="ECO:0000313" key="2">
    <source>
        <dbReference type="EMBL" id="OGK05029.1"/>
    </source>
</evidence>
<dbReference type="AlphaFoldDB" id="A0A1F7FEB6"/>
<accession>A0A1F7FEB6</accession>
<dbReference type="InterPro" id="IPR003607">
    <property type="entry name" value="HD/PDEase_dom"/>
</dbReference>
<sequence>MVLGRSIYGPKNELILAAGFRLTAPIIERLKQLRYFEIYIHEPGTDEVVPEDIVSEQVRREAEAEVSAMQNKATAILAIREESLDQVKKIVEEKSGAFKNIVLAPVLKERLSGIIENILSSPRSLLNLSAIKNMSSYRFQHAINTTVVALYLGLRNNFTLPELELLGMGTMLMDIGMIALPQQMLEKPGPLSQEEMLMVREHPNYGFLILGKNPALSPVVSAISFQHHERQDGAGYPRKLTGTNEIPIKRATFETQAVIHRFAEIAAVADAYDAITTERPHAKVKSPAQAVEELIKVAGSQLNKRIVETLIKSIPLFPVGAHILVSASVNREQVGYQGVVAEVDPEKPDRPVILLIRTKHGKAILPPQKIDMRKQQYLTIEVIV</sequence>